<feature type="region of interest" description="Disordered" evidence="3">
    <location>
        <begin position="1"/>
        <end position="23"/>
    </location>
</feature>
<feature type="binding site" evidence="2">
    <location>
        <position position="101"/>
    </location>
    <ligand>
        <name>phosphate</name>
        <dbReference type="ChEBI" id="CHEBI:43474"/>
    </ligand>
</feature>
<dbReference type="CDD" id="cd17763">
    <property type="entry name" value="UP_hUPP-like"/>
    <property type="match status" value="1"/>
</dbReference>
<feature type="binding site" evidence="2">
    <location>
        <position position="224"/>
    </location>
    <ligand>
        <name>substrate</name>
    </ligand>
</feature>
<dbReference type="GO" id="GO:0009166">
    <property type="term" value="P:nucleotide catabolic process"/>
    <property type="evidence" value="ECO:0007669"/>
    <property type="project" value="InterPro"/>
</dbReference>
<dbReference type="InterPro" id="IPR035994">
    <property type="entry name" value="Nucleoside_phosphorylase_sf"/>
</dbReference>
<feature type="domain" description="Nucleoside phosphorylase" evidence="4">
    <location>
        <begin position="60"/>
        <end position="311"/>
    </location>
</feature>
<evidence type="ECO:0000256" key="2">
    <source>
        <dbReference type="PIRSR" id="PIRSR610059-50"/>
    </source>
</evidence>
<accession>A0A7M7GGS3</accession>
<evidence type="ECO:0000256" key="1">
    <source>
        <dbReference type="ARBA" id="ARBA00010456"/>
    </source>
</evidence>
<dbReference type="SMR" id="A0A7M7GGS3"/>
<protein>
    <recommendedName>
        <fullName evidence="4">Nucleoside phosphorylase domain-containing protein</fullName>
    </recommendedName>
</protein>
<keyword evidence="6" id="KW-1185">Reference proteome</keyword>
<name>A0A7M7GGS3_NASVI</name>
<dbReference type="PANTHER" id="PTHR43691">
    <property type="entry name" value="URIDINE PHOSPHORYLASE"/>
    <property type="match status" value="1"/>
</dbReference>
<dbReference type="EnsemblMetazoa" id="XM_003425250">
    <property type="protein sequence ID" value="XP_003425298"/>
    <property type="gene ID" value="LOC100123323"/>
</dbReference>
<proteinExistence type="inferred from homology"/>
<dbReference type="EnsemblMetazoa" id="XM_032600327">
    <property type="protein sequence ID" value="XP_032456218"/>
    <property type="gene ID" value="LOC100123323"/>
</dbReference>
<dbReference type="InterPro" id="IPR010059">
    <property type="entry name" value="Uridine_phosphorylase_euk"/>
</dbReference>
<dbReference type="GO" id="GO:0005829">
    <property type="term" value="C:cytosol"/>
    <property type="evidence" value="ECO:0007669"/>
    <property type="project" value="TreeGrafter"/>
</dbReference>
<dbReference type="InParanoid" id="A0A7M7GGS3"/>
<evidence type="ECO:0000313" key="6">
    <source>
        <dbReference type="Proteomes" id="UP000002358"/>
    </source>
</evidence>
<dbReference type="AlphaFoldDB" id="A0A7M7GGS3"/>
<sequence>MSAQKGGQPNGGNEDDAQRNNQGTVHLRNPNIKQLDHDILYHLALGTESHDLVEMFGDVKFVCMGGAPTRMEHFAQYIHSQLGDKLPPGTKLQDMKEHSHRYSMYKVGPVLSISHGIGVPSLQILLHEIIKLMHYAKVKDPVFFRIGTSGGIGIEPGTVVISEGAVDEMINPYHEQAICGKKVQRPAKLDLELAKELQSLHRADDGFELVRGKTMCASDFYEGQGRIDGAFCSHTEADKMDYLKRLHAAGVRNIEMEATCFSALTHMADIRAGIVCVAFLNRFEGDQVCTPKSVLTQWELRPQQIVARYIEKHL</sequence>
<dbReference type="RefSeq" id="XP_003425298.1">
    <property type="nucleotide sequence ID" value="XM_003425250.5"/>
</dbReference>
<evidence type="ECO:0000313" key="5">
    <source>
        <dbReference type="EnsemblMetazoa" id="XP_003425298"/>
    </source>
</evidence>
<feature type="binding site" evidence="2">
    <location>
        <begin position="145"/>
        <end position="148"/>
    </location>
    <ligand>
        <name>phosphate</name>
        <dbReference type="ChEBI" id="CHEBI:43474"/>
    </ligand>
</feature>
<evidence type="ECO:0000256" key="3">
    <source>
        <dbReference type="SAM" id="MobiDB-lite"/>
    </source>
</evidence>
<dbReference type="NCBIfam" id="TIGR01719">
    <property type="entry name" value="euk_UDPppase"/>
    <property type="match status" value="1"/>
</dbReference>
<evidence type="ECO:0000259" key="4">
    <source>
        <dbReference type="Pfam" id="PF01048"/>
    </source>
</evidence>
<dbReference type="SUPFAM" id="SSF53167">
    <property type="entry name" value="Purine and uridine phosphorylases"/>
    <property type="match status" value="1"/>
</dbReference>
<dbReference type="Pfam" id="PF01048">
    <property type="entry name" value="PNP_UDP_1"/>
    <property type="match status" value="1"/>
</dbReference>
<dbReference type="GO" id="GO:0006218">
    <property type="term" value="P:uridine catabolic process"/>
    <property type="evidence" value="ECO:0007669"/>
    <property type="project" value="TreeGrafter"/>
</dbReference>
<dbReference type="GO" id="GO:0004850">
    <property type="term" value="F:uridine phosphorylase activity"/>
    <property type="evidence" value="ECO:0007669"/>
    <property type="project" value="InterPro"/>
</dbReference>
<dbReference type="KEGG" id="nvi:100123323"/>
<comment type="similarity">
    <text evidence="1">Belongs to the PNP/UDP phosphorylase family.</text>
</comment>
<dbReference type="GeneID" id="100123323"/>
<dbReference type="Gene3D" id="3.40.50.1580">
    <property type="entry name" value="Nucleoside phosphorylase domain"/>
    <property type="match status" value="1"/>
</dbReference>
<dbReference type="InterPro" id="IPR000845">
    <property type="entry name" value="Nucleoside_phosphorylase_d"/>
</dbReference>
<dbReference type="Proteomes" id="UP000002358">
    <property type="component" value="Chromosome 5"/>
</dbReference>
<dbReference type="OrthoDB" id="204058at2759"/>
<dbReference type="PANTHER" id="PTHR43691:SF11">
    <property type="entry name" value="FI09636P-RELATED"/>
    <property type="match status" value="1"/>
</dbReference>
<dbReference type="RefSeq" id="XP_032456218.1">
    <property type="nucleotide sequence ID" value="XM_032600327.1"/>
</dbReference>
<feature type="binding site" evidence="2">
    <location>
        <position position="226"/>
    </location>
    <ligand>
        <name>substrate</name>
    </ligand>
</feature>
<organism evidence="5 6">
    <name type="scientific">Nasonia vitripennis</name>
    <name type="common">Parasitic wasp</name>
    <dbReference type="NCBI Taxonomy" id="7425"/>
    <lineage>
        <taxon>Eukaryota</taxon>
        <taxon>Metazoa</taxon>
        <taxon>Ecdysozoa</taxon>
        <taxon>Arthropoda</taxon>
        <taxon>Hexapoda</taxon>
        <taxon>Insecta</taxon>
        <taxon>Pterygota</taxon>
        <taxon>Neoptera</taxon>
        <taxon>Endopterygota</taxon>
        <taxon>Hymenoptera</taxon>
        <taxon>Apocrita</taxon>
        <taxon>Proctotrupomorpha</taxon>
        <taxon>Chalcidoidea</taxon>
        <taxon>Pteromalidae</taxon>
        <taxon>Pteromalinae</taxon>
        <taxon>Nasonia</taxon>
    </lineage>
</organism>
<reference evidence="5" key="1">
    <citation type="submission" date="2021-01" db="UniProtKB">
        <authorList>
            <consortium name="EnsemblMetazoa"/>
        </authorList>
    </citation>
    <scope>IDENTIFICATION</scope>
</reference>